<name>A0AC61R5S5_9FIRM</name>
<dbReference type="Proteomes" id="UP000308836">
    <property type="component" value="Unassembled WGS sequence"/>
</dbReference>
<keyword evidence="2" id="KW-1185">Reference proteome</keyword>
<sequence>MFVEENHFYFMKDSYFRDFPEAGLMPNKIIVNNAVHDRPAYFALRDSTDPEILWFIPISSKISKYKRIAEEKKRKFGRCDTIVFGDILGHECAFLIQNMCPITSRYIENEYMDHNHYPVRIPYRLEKTLSKKVRRILLLEGQGKRITFSNVMKIKHDMLERAKTSKAPSA</sequence>
<dbReference type="EMBL" id="SRYG01000018">
    <property type="protein sequence ID" value="TGY65386.1"/>
    <property type="molecule type" value="Genomic_DNA"/>
</dbReference>
<accession>A0AC61R5S5</accession>
<comment type="caution">
    <text evidence="1">The sequence shown here is derived from an EMBL/GenBank/DDBJ whole genome shotgun (WGS) entry which is preliminary data.</text>
</comment>
<evidence type="ECO:0000313" key="1">
    <source>
        <dbReference type="EMBL" id="TGY65386.1"/>
    </source>
</evidence>
<gene>
    <name evidence="1" type="ORF">E5336_08845</name>
</gene>
<proteinExistence type="predicted"/>
<reference evidence="1" key="1">
    <citation type="submission" date="2019-04" db="EMBL/GenBank/DDBJ databases">
        <title>Microbes associate with the intestines of laboratory mice.</title>
        <authorList>
            <person name="Navarre W."/>
            <person name="Wong E."/>
            <person name="Huang K."/>
            <person name="Tropini C."/>
            <person name="Ng K."/>
            <person name="Yu B."/>
        </authorList>
    </citation>
    <scope>NUCLEOTIDE SEQUENCE</scope>
    <source>
        <strain evidence="1">NM09_H32</strain>
    </source>
</reference>
<evidence type="ECO:0000313" key="2">
    <source>
        <dbReference type="Proteomes" id="UP000308836"/>
    </source>
</evidence>
<protein>
    <submittedName>
        <fullName evidence="1">Uncharacterized protein</fullName>
    </submittedName>
</protein>
<organism evidence="1 2">
    <name type="scientific">Dubosiella muris</name>
    <dbReference type="NCBI Taxonomy" id="3038133"/>
    <lineage>
        <taxon>Bacteria</taxon>
        <taxon>Bacillati</taxon>
        <taxon>Bacillota</taxon>
        <taxon>Erysipelotrichia</taxon>
        <taxon>Erysipelotrichales</taxon>
        <taxon>Erysipelotrichaceae</taxon>
        <taxon>Dubosiella</taxon>
    </lineage>
</organism>